<feature type="region of interest" description="Disordered" evidence="1">
    <location>
        <begin position="188"/>
        <end position="247"/>
    </location>
</feature>
<evidence type="ECO:0000313" key="2">
    <source>
        <dbReference type="EMBL" id="CAB4272925.1"/>
    </source>
</evidence>
<sequence length="247" mass="27940">MSLSAWLCTNSTKKMLVKIVHPGGHVELHDSPLLAAELMLRNPRCCVAHPHIFQQPWAIVAPDTMLRLGQKYYVVPISTIRKLQRLSLKHSPTSVHEMQSNITPSKEDQKSDVMVSNYCNWFIMNKDSTKSPYACTRHSNDEENNVNMASNHAGSTTTKGKKKEEGCLSQDNCFDCFLMGTKVKEHGDDLKEETKSPSTSISSSEIETKALARRRSKDSTRNLVRRPPKRFPSPDNWQPSLESINEE</sequence>
<feature type="region of interest" description="Disordered" evidence="1">
    <location>
        <begin position="141"/>
        <end position="164"/>
    </location>
</feature>
<evidence type="ECO:0000313" key="3">
    <source>
        <dbReference type="Proteomes" id="UP000507222"/>
    </source>
</evidence>
<accession>A0A6J5UCR5</accession>
<feature type="compositionally biased region" description="Low complexity" evidence="1">
    <location>
        <begin position="196"/>
        <end position="205"/>
    </location>
</feature>
<proteinExistence type="predicted"/>
<dbReference type="AlphaFoldDB" id="A0A6J5UCR5"/>
<reference evidence="2 3" key="1">
    <citation type="submission" date="2020-05" db="EMBL/GenBank/DDBJ databases">
        <authorList>
            <person name="Campoy J."/>
            <person name="Schneeberger K."/>
            <person name="Spophaly S."/>
        </authorList>
    </citation>
    <scope>NUCLEOTIDE SEQUENCE [LARGE SCALE GENOMIC DNA]</scope>
    <source>
        <strain evidence="2">PruArmRojPasFocal</strain>
    </source>
</reference>
<protein>
    <submittedName>
        <fullName evidence="2">Uncharacterized protein</fullName>
    </submittedName>
</protein>
<dbReference type="PANTHER" id="PTHR33052">
    <property type="entry name" value="DUF4228 DOMAIN PROTEIN-RELATED"/>
    <property type="match status" value="1"/>
</dbReference>
<organism evidence="2 3">
    <name type="scientific">Prunus armeniaca</name>
    <name type="common">Apricot</name>
    <name type="synonym">Armeniaca vulgaris</name>
    <dbReference type="NCBI Taxonomy" id="36596"/>
    <lineage>
        <taxon>Eukaryota</taxon>
        <taxon>Viridiplantae</taxon>
        <taxon>Streptophyta</taxon>
        <taxon>Embryophyta</taxon>
        <taxon>Tracheophyta</taxon>
        <taxon>Spermatophyta</taxon>
        <taxon>Magnoliopsida</taxon>
        <taxon>eudicotyledons</taxon>
        <taxon>Gunneridae</taxon>
        <taxon>Pentapetalae</taxon>
        <taxon>rosids</taxon>
        <taxon>fabids</taxon>
        <taxon>Rosales</taxon>
        <taxon>Rosaceae</taxon>
        <taxon>Amygdaloideae</taxon>
        <taxon>Amygdaleae</taxon>
        <taxon>Prunus</taxon>
    </lineage>
</organism>
<dbReference type="Proteomes" id="UP000507222">
    <property type="component" value="Unassembled WGS sequence"/>
</dbReference>
<dbReference type="Pfam" id="PF14009">
    <property type="entry name" value="PADRE"/>
    <property type="match status" value="1"/>
</dbReference>
<dbReference type="EMBL" id="CAEKDK010000003">
    <property type="protein sequence ID" value="CAB4272925.1"/>
    <property type="molecule type" value="Genomic_DNA"/>
</dbReference>
<evidence type="ECO:0000256" key="1">
    <source>
        <dbReference type="SAM" id="MobiDB-lite"/>
    </source>
</evidence>
<name>A0A6J5UCR5_PRUAR</name>
<dbReference type="InterPro" id="IPR025322">
    <property type="entry name" value="PADRE_dom"/>
</dbReference>
<feature type="compositionally biased region" description="Polar residues" evidence="1">
    <location>
        <begin position="235"/>
        <end position="247"/>
    </location>
</feature>
<gene>
    <name evidence="2" type="ORF">CURHAP_LOCUS19803</name>
</gene>
<feature type="compositionally biased region" description="Polar residues" evidence="1">
    <location>
        <begin position="145"/>
        <end position="155"/>
    </location>
</feature>